<evidence type="ECO:0000256" key="1">
    <source>
        <dbReference type="SAM" id="Phobius"/>
    </source>
</evidence>
<dbReference type="EMBL" id="PEDM01000020">
    <property type="protein sequence ID" value="PIC04485.1"/>
    <property type="molecule type" value="Genomic_DNA"/>
</dbReference>
<dbReference type="RefSeq" id="WP_099668906.1">
    <property type="nucleotide sequence ID" value="NZ_PEDM01000020.1"/>
</dbReference>
<comment type="caution">
    <text evidence="2">The sequence shown here is derived from an EMBL/GenBank/DDBJ whole genome shotgun (WGS) entry which is preliminary data.</text>
</comment>
<feature type="transmembrane region" description="Helical" evidence="1">
    <location>
        <begin position="64"/>
        <end position="86"/>
    </location>
</feature>
<evidence type="ECO:0000313" key="2">
    <source>
        <dbReference type="EMBL" id="PIC04485.1"/>
    </source>
</evidence>
<name>A0A2G5RP00_9BACL</name>
<keyword evidence="1" id="KW-0472">Membrane</keyword>
<proteinExistence type="predicted"/>
<reference evidence="2 3" key="1">
    <citation type="submission" date="2017-10" db="EMBL/GenBank/DDBJ databases">
        <title>Draft genome sequence of Anoxybacillus flavithermus KU2-6-11 from caldera Uzon (Russia:Kamchtka).</title>
        <authorList>
            <person name="Korzhuk A.V."/>
            <person name="Rozanov A.S."/>
            <person name="Bryanskaya A.V."/>
            <person name="Peltek S.E."/>
        </authorList>
    </citation>
    <scope>NUCLEOTIDE SEQUENCE [LARGE SCALE GENOMIC DNA]</scope>
    <source>
        <strain evidence="2 3">KU2-6_11</strain>
    </source>
</reference>
<dbReference type="Proteomes" id="UP000230559">
    <property type="component" value="Unassembled WGS sequence"/>
</dbReference>
<protein>
    <submittedName>
        <fullName evidence="2">Uncharacterized protein</fullName>
    </submittedName>
</protein>
<organism evidence="2 3">
    <name type="scientific">Anoxybacillus flavithermus</name>
    <dbReference type="NCBI Taxonomy" id="33934"/>
    <lineage>
        <taxon>Bacteria</taxon>
        <taxon>Bacillati</taxon>
        <taxon>Bacillota</taxon>
        <taxon>Bacilli</taxon>
        <taxon>Bacillales</taxon>
        <taxon>Anoxybacillaceae</taxon>
        <taxon>Anoxybacillus</taxon>
    </lineage>
</organism>
<keyword evidence="1" id="KW-1133">Transmembrane helix</keyword>
<gene>
    <name evidence="2" type="ORF">CS060_09485</name>
</gene>
<sequence>MNLKYVIGLFICLIPTLPIMNFALKRVETSNINSKQIDAILYINLPIFLYFYLFYIFHKNELSFISSALIFLYSLFFVTLFIASAIKEGIARKIINIWKDLW</sequence>
<keyword evidence="1" id="KW-0812">Transmembrane</keyword>
<feature type="transmembrane region" description="Helical" evidence="1">
    <location>
        <begin position="6"/>
        <end position="27"/>
    </location>
</feature>
<feature type="transmembrane region" description="Helical" evidence="1">
    <location>
        <begin position="39"/>
        <end position="58"/>
    </location>
</feature>
<evidence type="ECO:0000313" key="3">
    <source>
        <dbReference type="Proteomes" id="UP000230559"/>
    </source>
</evidence>
<accession>A0A2G5RP00</accession>
<dbReference type="AlphaFoldDB" id="A0A2G5RP00"/>